<organism evidence="1 2">
    <name type="scientific">Malus baccata</name>
    <name type="common">Siberian crab apple</name>
    <name type="synonym">Pyrus baccata</name>
    <dbReference type="NCBI Taxonomy" id="106549"/>
    <lineage>
        <taxon>Eukaryota</taxon>
        <taxon>Viridiplantae</taxon>
        <taxon>Streptophyta</taxon>
        <taxon>Embryophyta</taxon>
        <taxon>Tracheophyta</taxon>
        <taxon>Spermatophyta</taxon>
        <taxon>Magnoliopsida</taxon>
        <taxon>eudicotyledons</taxon>
        <taxon>Gunneridae</taxon>
        <taxon>Pentapetalae</taxon>
        <taxon>rosids</taxon>
        <taxon>fabids</taxon>
        <taxon>Rosales</taxon>
        <taxon>Rosaceae</taxon>
        <taxon>Amygdaloideae</taxon>
        <taxon>Maleae</taxon>
        <taxon>Malus</taxon>
    </lineage>
</organism>
<comment type="caution">
    <text evidence="1">The sequence shown here is derived from an EMBL/GenBank/DDBJ whole genome shotgun (WGS) entry which is preliminary data.</text>
</comment>
<evidence type="ECO:0000313" key="2">
    <source>
        <dbReference type="Proteomes" id="UP000315295"/>
    </source>
</evidence>
<sequence length="69" mass="8136">MTIFNMSTSSQSDQKLSFNPPKKFMILKKLEQHHKHVFSPTNFLIQIQFELQRVPMGYSNPKNTRGRAR</sequence>
<evidence type="ECO:0000313" key="1">
    <source>
        <dbReference type="EMBL" id="TQD69045.1"/>
    </source>
</evidence>
<keyword evidence="2" id="KW-1185">Reference proteome</keyword>
<gene>
    <name evidence="1" type="ORF">C1H46_045422</name>
</gene>
<accession>A0A540K495</accession>
<dbReference type="EMBL" id="VIEB01005461">
    <property type="protein sequence ID" value="TQD69045.1"/>
    <property type="molecule type" value="Genomic_DNA"/>
</dbReference>
<dbReference type="Proteomes" id="UP000315295">
    <property type="component" value="Unassembled WGS sequence"/>
</dbReference>
<protein>
    <submittedName>
        <fullName evidence="1">Uncharacterized protein</fullName>
    </submittedName>
</protein>
<proteinExistence type="predicted"/>
<dbReference type="AlphaFoldDB" id="A0A540K495"/>
<name>A0A540K495_MALBA</name>
<reference evidence="1 2" key="1">
    <citation type="journal article" date="2019" name="G3 (Bethesda)">
        <title>Sequencing of a Wild Apple (Malus baccata) Genome Unravels the Differences Between Cultivated and Wild Apple Species Regarding Disease Resistance and Cold Tolerance.</title>
        <authorList>
            <person name="Chen X."/>
        </authorList>
    </citation>
    <scope>NUCLEOTIDE SEQUENCE [LARGE SCALE GENOMIC DNA]</scope>
    <source>
        <strain evidence="2">cv. Shandingzi</strain>
        <tissue evidence="1">Leaves</tissue>
    </source>
</reference>